<feature type="compositionally biased region" description="Polar residues" evidence="1">
    <location>
        <begin position="34"/>
        <end position="46"/>
    </location>
</feature>
<name>A0A3N1H4W6_9PSEU</name>
<organism evidence="3 4">
    <name type="scientific">Saccharothrix texasensis</name>
    <dbReference type="NCBI Taxonomy" id="103734"/>
    <lineage>
        <taxon>Bacteria</taxon>
        <taxon>Bacillati</taxon>
        <taxon>Actinomycetota</taxon>
        <taxon>Actinomycetes</taxon>
        <taxon>Pseudonocardiales</taxon>
        <taxon>Pseudonocardiaceae</taxon>
        <taxon>Saccharothrix</taxon>
    </lineage>
</organism>
<dbReference type="PROSITE" id="PS51257">
    <property type="entry name" value="PROKAR_LIPOPROTEIN"/>
    <property type="match status" value="1"/>
</dbReference>
<reference evidence="3 4" key="1">
    <citation type="submission" date="2018-11" db="EMBL/GenBank/DDBJ databases">
        <title>Sequencing the genomes of 1000 actinobacteria strains.</title>
        <authorList>
            <person name="Klenk H.-P."/>
        </authorList>
    </citation>
    <scope>NUCLEOTIDE SEQUENCE [LARGE SCALE GENOMIC DNA]</scope>
    <source>
        <strain evidence="3 4">DSM 44231</strain>
    </source>
</reference>
<evidence type="ECO:0000256" key="2">
    <source>
        <dbReference type="SAM" id="SignalP"/>
    </source>
</evidence>
<keyword evidence="4" id="KW-1185">Reference proteome</keyword>
<dbReference type="Proteomes" id="UP000268727">
    <property type="component" value="Unassembled WGS sequence"/>
</dbReference>
<feature type="chain" id="PRO_5018071198" evidence="2">
    <location>
        <begin position="22"/>
        <end position="161"/>
    </location>
</feature>
<feature type="signal peptide" evidence="2">
    <location>
        <begin position="1"/>
        <end position="21"/>
    </location>
</feature>
<comment type="caution">
    <text evidence="3">The sequence shown here is derived from an EMBL/GenBank/DDBJ whole genome shotgun (WGS) entry which is preliminary data.</text>
</comment>
<evidence type="ECO:0000313" key="4">
    <source>
        <dbReference type="Proteomes" id="UP000268727"/>
    </source>
</evidence>
<feature type="region of interest" description="Disordered" evidence="1">
    <location>
        <begin position="25"/>
        <end position="65"/>
    </location>
</feature>
<dbReference type="EMBL" id="RJKM01000001">
    <property type="protein sequence ID" value="ROP37557.1"/>
    <property type="molecule type" value="Genomic_DNA"/>
</dbReference>
<evidence type="ECO:0000256" key="1">
    <source>
        <dbReference type="SAM" id="MobiDB-lite"/>
    </source>
</evidence>
<protein>
    <submittedName>
        <fullName evidence="3">Uncharacterized protein</fullName>
    </submittedName>
</protein>
<dbReference type="OrthoDB" id="3629194at2"/>
<dbReference type="AlphaFoldDB" id="A0A3N1H4W6"/>
<proteinExistence type="predicted"/>
<keyword evidence="2" id="KW-0732">Signal</keyword>
<evidence type="ECO:0000313" key="3">
    <source>
        <dbReference type="EMBL" id="ROP37557.1"/>
    </source>
</evidence>
<accession>A0A3N1H4W6</accession>
<gene>
    <name evidence="3" type="ORF">EDD40_2874</name>
</gene>
<sequence length="161" mass="16457">MRSLGTAIGAGVLLVVLAACATSTPVGPGAGGPTLTTEVSSETPATTPGEPEFESPVPPNGKEVPKERIDAAAIPEGTPTTTWTEGDGSVLGVIAQEAGCGKASVEIAEQNAQVVKVVLVETTPLDQPVCTMDIRYPPLTAKLDAPLGDRKVVLSTRQDQK</sequence>
<dbReference type="RefSeq" id="WP_123743333.1">
    <property type="nucleotide sequence ID" value="NZ_RJKM01000001.1"/>
</dbReference>